<keyword evidence="2 4" id="KW-0238">DNA-binding</keyword>
<dbReference type="EMBL" id="BAABJM010000002">
    <property type="protein sequence ID" value="GAA5056072.1"/>
    <property type="molecule type" value="Genomic_DNA"/>
</dbReference>
<dbReference type="PANTHER" id="PTHR30055:SF234">
    <property type="entry name" value="HTH-TYPE TRANSCRIPTIONAL REGULATOR BETI"/>
    <property type="match status" value="1"/>
</dbReference>
<sequence>MTAEPTPDPSTRRSKKAEAQRRPRKAPRLSYDDWVDGALALLAREGVTAIKIPRLCQELGVTKGSFYWHFDTIEELMSAMADRWSTVQAEAVRAIADIETIPVDQRLEQMTINLVDQRTWALEASMREWARTDPKVAEAVLALDHRVFATIHQAMLELGFDETQARLRSGAVVYLGIGLIHGRDSFPTPTPSEAHAVIDLLTRT</sequence>
<organism evidence="7 8">
    <name type="scientific">Nocardia callitridis</name>
    <dbReference type="NCBI Taxonomy" id="648753"/>
    <lineage>
        <taxon>Bacteria</taxon>
        <taxon>Bacillati</taxon>
        <taxon>Actinomycetota</taxon>
        <taxon>Actinomycetes</taxon>
        <taxon>Mycobacteriales</taxon>
        <taxon>Nocardiaceae</taxon>
        <taxon>Nocardia</taxon>
    </lineage>
</organism>
<dbReference type="Proteomes" id="UP001500603">
    <property type="component" value="Unassembled WGS sequence"/>
</dbReference>
<proteinExistence type="predicted"/>
<evidence type="ECO:0000256" key="1">
    <source>
        <dbReference type="ARBA" id="ARBA00023015"/>
    </source>
</evidence>
<feature type="domain" description="HTH tetR-type" evidence="6">
    <location>
        <begin position="28"/>
        <end position="88"/>
    </location>
</feature>
<gene>
    <name evidence="7" type="ORF">GCM10023318_33000</name>
</gene>
<keyword evidence="1" id="KW-0805">Transcription regulation</keyword>
<keyword evidence="3" id="KW-0804">Transcription</keyword>
<evidence type="ECO:0000259" key="6">
    <source>
        <dbReference type="PROSITE" id="PS50977"/>
    </source>
</evidence>
<dbReference type="Pfam" id="PF00440">
    <property type="entry name" value="TetR_N"/>
    <property type="match status" value="1"/>
</dbReference>
<evidence type="ECO:0000256" key="2">
    <source>
        <dbReference type="ARBA" id="ARBA00023125"/>
    </source>
</evidence>
<dbReference type="SUPFAM" id="SSF46689">
    <property type="entry name" value="Homeodomain-like"/>
    <property type="match status" value="1"/>
</dbReference>
<feature type="region of interest" description="Disordered" evidence="5">
    <location>
        <begin position="1"/>
        <end position="25"/>
    </location>
</feature>
<name>A0ABP9KCT1_9NOCA</name>
<dbReference type="Gene3D" id="1.10.357.10">
    <property type="entry name" value="Tetracycline Repressor, domain 2"/>
    <property type="match status" value="1"/>
</dbReference>
<comment type="caution">
    <text evidence="7">The sequence shown here is derived from an EMBL/GenBank/DDBJ whole genome shotgun (WGS) entry which is preliminary data.</text>
</comment>
<dbReference type="InterPro" id="IPR050109">
    <property type="entry name" value="HTH-type_TetR-like_transc_reg"/>
</dbReference>
<evidence type="ECO:0000313" key="7">
    <source>
        <dbReference type="EMBL" id="GAA5056072.1"/>
    </source>
</evidence>
<dbReference type="PRINTS" id="PR00455">
    <property type="entry name" value="HTHTETR"/>
</dbReference>
<keyword evidence="8" id="KW-1185">Reference proteome</keyword>
<protein>
    <submittedName>
        <fullName evidence="7">TetR/AcrR family transcriptional regulator</fullName>
    </submittedName>
</protein>
<dbReference type="InterPro" id="IPR009057">
    <property type="entry name" value="Homeodomain-like_sf"/>
</dbReference>
<evidence type="ECO:0000256" key="5">
    <source>
        <dbReference type="SAM" id="MobiDB-lite"/>
    </source>
</evidence>
<dbReference type="PROSITE" id="PS50977">
    <property type="entry name" value="HTH_TETR_2"/>
    <property type="match status" value="1"/>
</dbReference>
<feature type="DNA-binding region" description="H-T-H motif" evidence="4">
    <location>
        <begin position="51"/>
        <end position="70"/>
    </location>
</feature>
<evidence type="ECO:0000256" key="4">
    <source>
        <dbReference type="PROSITE-ProRule" id="PRU00335"/>
    </source>
</evidence>
<evidence type="ECO:0000256" key="3">
    <source>
        <dbReference type="ARBA" id="ARBA00023163"/>
    </source>
</evidence>
<dbReference type="InterPro" id="IPR001647">
    <property type="entry name" value="HTH_TetR"/>
</dbReference>
<dbReference type="RefSeq" id="WP_345496253.1">
    <property type="nucleotide sequence ID" value="NZ_BAABJM010000002.1"/>
</dbReference>
<reference evidence="8" key="1">
    <citation type="journal article" date="2019" name="Int. J. Syst. Evol. Microbiol.">
        <title>The Global Catalogue of Microorganisms (GCM) 10K type strain sequencing project: providing services to taxonomists for standard genome sequencing and annotation.</title>
        <authorList>
            <consortium name="The Broad Institute Genomics Platform"/>
            <consortium name="The Broad Institute Genome Sequencing Center for Infectious Disease"/>
            <person name="Wu L."/>
            <person name="Ma J."/>
        </authorList>
    </citation>
    <scope>NUCLEOTIDE SEQUENCE [LARGE SCALE GENOMIC DNA]</scope>
    <source>
        <strain evidence="8">JCM 18298</strain>
    </source>
</reference>
<evidence type="ECO:0000313" key="8">
    <source>
        <dbReference type="Proteomes" id="UP001500603"/>
    </source>
</evidence>
<accession>A0ABP9KCT1</accession>
<dbReference type="PANTHER" id="PTHR30055">
    <property type="entry name" value="HTH-TYPE TRANSCRIPTIONAL REGULATOR RUTR"/>
    <property type="match status" value="1"/>
</dbReference>